<dbReference type="EMBL" id="BMAT01001435">
    <property type="protein sequence ID" value="GFR85428.1"/>
    <property type="molecule type" value="Genomic_DNA"/>
</dbReference>
<dbReference type="Proteomes" id="UP000762676">
    <property type="component" value="Unassembled WGS sequence"/>
</dbReference>
<evidence type="ECO:0000313" key="1">
    <source>
        <dbReference type="EMBL" id="GFR85428.1"/>
    </source>
</evidence>
<gene>
    <name evidence="1" type="ORF">ElyMa_000696100</name>
</gene>
<proteinExistence type="predicted"/>
<protein>
    <submittedName>
        <fullName evidence="1">Uncharacterized protein</fullName>
    </submittedName>
</protein>
<name>A0AAV4GKE2_9GAST</name>
<organism evidence="1 2">
    <name type="scientific">Elysia marginata</name>
    <dbReference type="NCBI Taxonomy" id="1093978"/>
    <lineage>
        <taxon>Eukaryota</taxon>
        <taxon>Metazoa</taxon>
        <taxon>Spiralia</taxon>
        <taxon>Lophotrochozoa</taxon>
        <taxon>Mollusca</taxon>
        <taxon>Gastropoda</taxon>
        <taxon>Heterobranchia</taxon>
        <taxon>Euthyneura</taxon>
        <taxon>Panpulmonata</taxon>
        <taxon>Sacoglossa</taxon>
        <taxon>Placobranchoidea</taxon>
        <taxon>Plakobranchidae</taxon>
        <taxon>Elysia</taxon>
    </lineage>
</organism>
<keyword evidence="2" id="KW-1185">Reference proteome</keyword>
<accession>A0AAV4GKE2</accession>
<dbReference type="AlphaFoldDB" id="A0AAV4GKE2"/>
<comment type="caution">
    <text evidence="1">The sequence shown here is derived from an EMBL/GenBank/DDBJ whole genome shotgun (WGS) entry which is preliminary data.</text>
</comment>
<evidence type="ECO:0000313" key="2">
    <source>
        <dbReference type="Proteomes" id="UP000762676"/>
    </source>
</evidence>
<reference evidence="1 2" key="1">
    <citation type="journal article" date="2021" name="Elife">
        <title>Chloroplast acquisition without the gene transfer in kleptoplastic sea slugs, Plakobranchus ocellatus.</title>
        <authorList>
            <person name="Maeda T."/>
            <person name="Takahashi S."/>
            <person name="Yoshida T."/>
            <person name="Shimamura S."/>
            <person name="Takaki Y."/>
            <person name="Nagai Y."/>
            <person name="Toyoda A."/>
            <person name="Suzuki Y."/>
            <person name="Arimoto A."/>
            <person name="Ishii H."/>
            <person name="Satoh N."/>
            <person name="Nishiyama T."/>
            <person name="Hasebe M."/>
            <person name="Maruyama T."/>
            <person name="Minagawa J."/>
            <person name="Obokata J."/>
            <person name="Shigenobu S."/>
        </authorList>
    </citation>
    <scope>NUCLEOTIDE SEQUENCE [LARGE SCALE GENOMIC DNA]</scope>
</reference>
<sequence length="122" mass="14030">MFVSQLARYRQEVMCQGPDFVWPDLVTAVHRSARVLRTNAVSYFSPILLLHPGLDLGFKFRQRVHRKGGMKPPTNYHSSGCLRVCPGFMPEAFTDRRGSRHCLVGIPWVRMLLTDWLDGEEN</sequence>